<reference evidence="2" key="1">
    <citation type="submission" date="2021-02" db="EMBL/GenBank/DDBJ databases">
        <authorList>
            <person name="Dougan E. K."/>
            <person name="Rhodes N."/>
            <person name="Thang M."/>
            <person name="Chan C."/>
        </authorList>
    </citation>
    <scope>NUCLEOTIDE SEQUENCE</scope>
</reference>
<feature type="region of interest" description="Disordered" evidence="1">
    <location>
        <begin position="105"/>
        <end position="149"/>
    </location>
</feature>
<evidence type="ECO:0000313" key="2">
    <source>
        <dbReference type="EMBL" id="CAE7780687.1"/>
    </source>
</evidence>
<name>A0A812YHN6_9DINO</name>
<proteinExistence type="predicted"/>
<keyword evidence="3" id="KW-1185">Reference proteome</keyword>
<feature type="non-terminal residue" evidence="2">
    <location>
        <position position="1"/>
    </location>
</feature>
<dbReference type="AlphaFoldDB" id="A0A812YHN6"/>
<sequence>ACGVLLGAPTAEVDSRIRILLSQVRSLKKHEDYVRAMRRATEKEKQRIDMVLGYVLYHNDASKDGGEDPAADRKAAPSSGLEIPASAASGTVEAPLVMGRALQVGSASSSSSEEAAASSSRKQVVRKPQASSSRKQVVPKPKAEAEDDS</sequence>
<evidence type="ECO:0000256" key="1">
    <source>
        <dbReference type="SAM" id="MobiDB-lite"/>
    </source>
</evidence>
<dbReference type="EMBL" id="CAJNJA010042103">
    <property type="protein sequence ID" value="CAE7780687.1"/>
    <property type="molecule type" value="Genomic_DNA"/>
</dbReference>
<dbReference type="Proteomes" id="UP000601435">
    <property type="component" value="Unassembled WGS sequence"/>
</dbReference>
<accession>A0A812YHN6</accession>
<comment type="caution">
    <text evidence="2">The sequence shown here is derived from an EMBL/GenBank/DDBJ whole genome shotgun (WGS) entry which is preliminary data.</text>
</comment>
<feature type="compositionally biased region" description="Low complexity" evidence="1">
    <location>
        <begin position="106"/>
        <end position="120"/>
    </location>
</feature>
<protein>
    <submittedName>
        <fullName evidence="2">Uncharacterized protein</fullName>
    </submittedName>
</protein>
<dbReference type="OrthoDB" id="443373at2759"/>
<gene>
    <name evidence="2" type="ORF">SNEC2469_LOCUS22871</name>
</gene>
<feature type="region of interest" description="Disordered" evidence="1">
    <location>
        <begin position="59"/>
        <end position="89"/>
    </location>
</feature>
<feature type="compositionally biased region" description="Basic and acidic residues" evidence="1">
    <location>
        <begin position="60"/>
        <end position="75"/>
    </location>
</feature>
<organism evidence="2 3">
    <name type="scientific">Symbiodinium necroappetens</name>
    <dbReference type="NCBI Taxonomy" id="1628268"/>
    <lineage>
        <taxon>Eukaryota</taxon>
        <taxon>Sar</taxon>
        <taxon>Alveolata</taxon>
        <taxon>Dinophyceae</taxon>
        <taxon>Suessiales</taxon>
        <taxon>Symbiodiniaceae</taxon>
        <taxon>Symbiodinium</taxon>
    </lineage>
</organism>
<evidence type="ECO:0000313" key="3">
    <source>
        <dbReference type="Proteomes" id="UP000601435"/>
    </source>
</evidence>